<keyword evidence="2" id="KW-1185">Reference proteome</keyword>
<gene>
    <name evidence="1" type="ORF">KPL78_19380</name>
</gene>
<dbReference type="RefSeq" id="WP_219764646.1">
    <property type="nucleotide sequence ID" value="NZ_JAHYBZ010000007.1"/>
</dbReference>
<dbReference type="Proteomes" id="UP001196565">
    <property type="component" value="Unassembled WGS sequence"/>
</dbReference>
<reference evidence="1 2" key="1">
    <citation type="submission" date="2021-07" db="EMBL/GenBank/DDBJ databases">
        <authorList>
            <person name="So Y."/>
        </authorList>
    </citation>
    <scope>NUCLEOTIDE SEQUENCE [LARGE SCALE GENOMIC DNA]</scope>
    <source>
        <strain evidence="1 2">HJA6</strain>
    </source>
</reference>
<evidence type="ECO:0000313" key="2">
    <source>
        <dbReference type="Proteomes" id="UP001196565"/>
    </source>
</evidence>
<comment type="caution">
    <text evidence="1">The sequence shown here is derived from an EMBL/GenBank/DDBJ whole genome shotgun (WGS) entry which is preliminary data.</text>
</comment>
<name>A0ABS7ACJ8_9PROT</name>
<proteinExistence type="predicted"/>
<organism evidence="1 2">
    <name type="scientific">Roseomonas alba</name>
    <dbReference type="NCBI Taxonomy" id="2846776"/>
    <lineage>
        <taxon>Bacteria</taxon>
        <taxon>Pseudomonadati</taxon>
        <taxon>Pseudomonadota</taxon>
        <taxon>Alphaproteobacteria</taxon>
        <taxon>Acetobacterales</taxon>
        <taxon>Roseomonadaceae</taxon>
        <taxon>Roseomonas</taxon>
    </lineage>
</organism>
<sequence>MSTFRLTDEERAAVHILAPHALLGEFLNGDTEVCCQLDRLRAAIDRVAASPNGLVAGSDLQKFLQFAKAPHAKTAMDASTLLTRRLAREL</sequence>
<protein>
    <submittedName>
        <fullName evidence="1">Uncharacterized protein</fullName>
    </submittedName>
</protein>
<evidence type="ECO:0000313" key="1">
    <source>
        <dbReference type="EMBL" id="MBW6400031.1"/>
    </source>
</evidence>
<accession>A0ABS7ACJ8</accession>
<dbReference type="EMBL" id="JAHYBZ010000007">
    <property type="protein sequence ID" value="MBW6400031.1"/>
    <property type="molecule type" value="Genomic_DNA"/>
</dbReference>